<reference evidence="5 6" key="1">
    <citation type="journal article" date="2019" name="Environ. Microbiol.">
        <title>At the nexus of three kingdoms: the genome of the mycorrhizal fungus Gigaspora margarita provides insights into plant, endobacterial and fungal interactions.</title>
        <authorList>
            <person name="Venice F."/>
            <person name="Ghignone S."/>
            <person name="Salvioli di Fossalunga A."/>
            <person name="Amselem J."/>
            <person name="Novero M."/>
            <person name="Xianan X."/>
            <person name="Sedzielewska Toro K."/>
            <person name="Morin E."/>
            <person name="Lipzen A."/>
            <person name="Grigoriev I.V."/>
            <person name="Henrissat B."/>
            <person name="Martin F.M."/>
            <person name="Bonfante P."/>
        </authorList>
    </citation>
    <scope>NUCLEOTIDE SEQUENCE [LARGE SCALE GENOMIC DNA]</scope>
    <source>
        <strain evidence="5 6">BEG34</strain>
    </source>
</reference>
<evidence type="ECO:0000256" key="3">
    <source>
        <dbReference type="PROSITE-ProRule" id="PRU00339"/>
    </source>
</evidence>
<dbReference type="SMART" id="SM00028">
    <property type="entry name" value="TPR"/>
    <property type="match status" value="3"/>
</dbReference>
<keyword evidence="2 3" id="KW-0802">TPR repeat</keyword>
<dbReference type="Proteomes" id="UP000439903">
    <property type="component" value="Unassembled WGS sequence"/>
</dbReference>
<feature type="region of interest" description="Disordered" evidence="4">
    <location>
        <begin position="160"/>
        <end position="232"/>
    </location>
</feature>
<dbReference type="InterPro" id="IPR011990">
    <property type="entry name" value="TPR-like_helical_dom_sf"/>
</dbReference>
<feature type="repeat" description="TPR" evidence="3">
    <location>
        <begin position="117"/>
        <end position="150"/>
    </location>
</feature>
<dbReference type="PROSITE" id="PS50005">
    <property type="entry name" value="TPR"/>
    <property type="match status" value="2"/>
</dbReference>
<proteinExistence type="predicted"/>
<dbReference type="Pfam" id="PF13371">
    <property type="entry name" value="TPR_9"/>
    <property type="match status" value="1"/>
</dbReference>
<evidence type="ECO:0000256" key="2">
    <source>
        <dbReference type="ARBA" id="ARBA00022803"/>
    </source>
</evidence>
<accession>A0A8H3XHF5</accession>
<dbReference type="InterPro" id="IPR019734">
    <property type="entry name" value="TPR_rpt"/>
</dbReference>
<evidence type="ECO:0000256" key="1">
    <source>
        <dbReference type="ARBA" id="ARBA00022737"/>
    </source>
</evidence>
<feature type="repeat" description="TPR" evidence="3">
    <location>
        <begin position="83"/>
        <end position="116"/>
    </location>
</feature>
<dbReference type="SUPFAM" id="SSF48452">
    <property type="entry name" value="TPR-like"/>
    <property type="match status" value="1"/>
</dbReference>
<dbReference type="InterPro" id="IPR039663">
    <property type="entry name" value="AIP/AIPL1/TTC9"/>
</dbReference>
<gene>
    <name evidence="5" type="ORF">F8M41_001467</name>
</gene>
<name>A0A8H3XHF5_GIGMA</name>
<dbReference type="AlphaFoldDB" id="A0A8H3XHF5"/>
<dbReference type="OrthoDB" id="433738at2759"/>
<dbReference type="PANTHER" id="PTHR11242:SF0">
    <property type="entry name" value="TPR_REGION DOMAIN-CONTAINING PROTEIN"/>
    <property type="match status" value="1"/>
</dbReference>
<protein>
    <submittedName>
        <fullName evidence="5">TPR-like protein</fullName>
    </submittedName>
</protein>
<evidence type="ECO:0000313" key="6">
    <source>
        <dbReference type="Proteomes" id="UP000439903"/>
    </source>
</evidence>
<dbReference type="Gene3D" id="1.25.40.10">
    <property type="entry name" value="Tetratricopeptide repeat domain"/>
    <property type="match status" value="1"/>
</dbReference>
<evidence type="ECO:0000313" key="5">
    <source>
        <dbReference type="EMBL" id="KAF0455586.1"/>
    </source>
</evidence>
<keyword evidence="6" id="KW-1185">Reference proteome</keyword>
<keyword evidence="1" id="KW-0677">Repeat</keyword>
<dbReference type="EMBL" id="WTPW01001114">
    <property type="protein sequence ID" value="KAF0455586.1"/>
    <property type="molecule type" value="Genomic_DNA"/>
</dbReference>
<evidence type="ECO:0000256" key="4">
    <source>
        <dbReference type="SAM" id="MobiDB-lite"/>
    </source>
</evidence>
<dbReference type="PANTHER" id="PTHR11242">
    <property type="entry name" value="ARYL HYDROCARBON RECEPTOR INTERACTING PROTEIN RELATED"/>
    <property type="match status" value="1"/>
</dbReference>
<feature type="compositionally biased region" description="Basic and acidic residues" evidence="4">
    <location>
        <begin position="160"/>
        <end position="193"/>
    </location>
</feature>
<comment type="caution">
    <text evidence="5">The sequence shown here is derived from an EMBL/GenBank/DDBJ whole genome shotgun (WGS) entry which is preliminary data.</text>
</comment>
<sequence>MSTNTNANSAANEEKLAASKLEKDKGNEFFKAGDISEALRHYHQALFHLHGLQNNKSFAIFRKEQEEEPKTDPLQEEIMKTTSVIYSNMSACLIKKEKWSRAIECADKALKSDPDNTKALFRRAQAYISDGNTTRARQDLEKLTEKNPDDPSVKREWLRLKQKDKEQDQKQRKELAGMFDRMKKLDEKEEKTGKAKKQTANEPTNEPKISEITDEPKISEVVEDEPKISEIE</sequence>
<feature type="compositionally biased region" description="Basic and acidic residues" evidence="4">
    <location>
        <begin position="208"/>
        <end position="232"/>
    </location>
</feature>
<organism evidence="5 6">
    <name type="scientific">Gigaspora margarita</name>
    <dbReference type="NCBI Taxonomy" id="4874"/>
    <lineage>
        <taxon>Eukaryota</taxon>
        <taxon>Fungi</taxon>
        <taxon>Fungi incertae sedis</taxon>
        <taxon>Mucoromycota</taxon>
        <taxon>Glomeromycotina</taxon>
        <taxon>Glomeromycetes</taxon>
        <taxon>Diversisporales</taxon>
        <taxon>Gigasporaceae</taxon>
        <taxon>Gigaspora</taxon>
    </lineage>
</organism>